<dbReference type="Pfam" id="PF13589">
    <property type="entry name" value="HATPase_c_3"/>
    <property type="match status" value="1"/>
</dbReference>
<dbReference type="EMBL" id="DS268111">
    <property type="protein sequence ID" value="KMM68566.1"/>
    <property type="molecule type" value="Genomic_DNA"/>
</dbReference>
<dbReference type="SMART" id="SM01340">
    <property type="entry name" value="DNA_mis_repair"/>
    <property type="match status" value="1"/>
</dbReference>
<evidence type="ECO:0000256" key="3">
    <source>
        <dbReference type="SAM" id="MobiDB-lite"/>
    </source>
</evidence>
<sequence length="814" mass="90013">MPIAELDRAAAHAIGSASAISDPCSVVRELIDNALDANATIISVELSANLLDSIHVKDNGLGIPPEDRELICRQNCTSKIKTLDDLKHVGGKLLGFRGQALASTTQMSESTVIITRITAETTASILEFGRAGDILSKGMVAHPVGTSVRVSGFLKYLPVRRQMVLKSSSKIVSRIKKALQNYALSRPCVRLSLKISRQKRGFAWIYAPKQSPSVADAISKIIGAEVAAHCVEQSLTYNDPNPENSDEGKSTAQVHAVIPKLDADISKLENKGQFIFVDGRPLSTSKGIAKDLVKIYKSYINRTFGRPSTSAITDPFMYLYLSCPPGIYDVNVDPSKDDVLFADSRSILCLAEDLFGKMYDNEQLGDERQSETYRGSHQQEEMFRGTSDTEGNLFKRPEPTMIFPLPEQRRLRRPSPGKLHAHSRQKRECAHKEKHATDVALNPWTLARRTSTQRHRDPNSHLLTPSRSPQSLIDNVSVPQNGRRSANRTPHLAISPGAIDNVEVSPIQTKTLKIKSHRKRMHRGSRKPEGECGVSIYKHAINRAQSDFGTSPDKTPNSVATSQHLENEALQIALSERFGKWTPGLNIDSLVSPAVTERGGTLPFPVKTNIKNGTLPGTLRPTHSHPEFLYSECHKKLAVHPQCMVEQEMHQPKSKIDSLNAPYPTRSATFIMSPKAQSVVAKDSAMLIRKATKLPFNTPQAHSQTIQYQNQREIRDERMPGQEETLKVSTIHHLATSQVGTTAEVELLNRQLCGIDSYIQTGNISPALVEPCPASTIEQWRATILDFITGQFRSESTDVCTRLYLDSNSLFPTV</sequence>
<evidence type="ECO:0000256" key="2">
    <source>
        <dbReference type="ARBA" id="ARBA00022763"/>
    </source>
</evidence>
<reference evidence="6" key="3">
    <citation type="journal article" date="2010" name="Genome Res.">
        <title>Population genomic sequencing of Coccidioides fungi reveals recent hybridization and transposon control.</title>
        <authorList>
            <person name="Neafsey D.E."/>
            <person name="Barker B.M."/>
            <person name="Sharpton T.J."/>
            <person name="Stajich J.E."/>
            <person name="Park D.J."/>
            <person name="Whiston E."/>
            <person name="Hung C.-Y."/>
            <person name="McMahan C."/>
            <person name="White J."/>
            <person name="Sykes S."/>
            <person name="Heiman D."/>
            <person name="Young S."/>
            <person name="Zeng Q."/>
            <person name="Abouelleil A."/>
            <person name="Aftuck L."/>
            <person name="Bessette D."/>
            <person name="Brown A."/>
            <person name="FitzGerald M."/>
            <person name="Lui A."/>
            <person name="Macdonald J.P."/>
            <person name="Priest M."/>
            <person name="Orbach M.J."/>
            <person name="Galgiani J.N."/>
            <person name="Kirkland T.N."/>
            <person name="Cole G.T."/>
            <person name="Birren B.W."/>
            <person name="Henn M.R."/>
            <person name="Taylor J.W."/>
            <person name="Rounsley S.D."/>
        </authorList>
    </citation>
    <scope>NUCLEOTIDE SEQUENCE [LARGE SCALE GENOMIC DNA]</scope>
    <source>
        <strain evidence="6">RMSCC 3488</strain>
    </source>
</reference>
<dbReference type="VEuPathDB" id="FungiDB:CPAG_04892"/>
<dbReference type="Proteomes" id="UP000054567">
    <property type="component" value="Unassembled WGS sequence"/>
</dbReference>
<dbReference type="OrthoDB" id="10263226at2759"/>
<dbReference type="Pfam" id="PF01119">
    <property type="entry name" value="DNA_mis_repair"/>
    <property type="match status" value="1"/>
</dbReference>
<comment type="similarity">
    <text evidence="1">Belongs to the DNA mismatch repair MutL/HexB family.</text>
</comment>
<feature type="region of interest" description="Disordered" evidence="3">
    <location>
        <begin position="368"/>
        <end position="399"/>
    </location>
</feature>
<feature type="region of interest" description="Disordered" evidence="3">
    <location>
        <begin position="450"/>
        <end position="490"/>
    </location>
</feature>
<dbReference type="GO" id="GO:0061982">
    <property type="term" value="P:meiosis I cell cycle process"/>
    <property type="evidence" value="ECO:0007669"/>
    <property type="project" value="UniProtKB-ARBA"/>
</dbReference>
<evidence type="ECO:0000259" key="4">
    <source>
        <dbReference type="SMART" id="SM01340"/>
    </source>
</evidence>
<reference evidence="5 6" key="1">
    <citation type="submission" date="2007-06" db="EMBL/GenBank/DDBJ databases">
        <title>The Genome Sequence of Coccidioides posadasii RMSCC_3488.</title>
        <authorList>
            <consortium name="Coccidioides Genome Resources Consortium"/>
            <consortium name="The Broad Institute Genome Sequencing Platform"/>
            <person name="Henn M.R."/>
            <person name="Sykes S."/>
            <person name="Young S."/>
            <person name="Jaffe D."/>
            <person name="Berlin A."/>
            <person name="Alvarez P."/>
            <person name="Butler J."/>
            <person name="Gnerre S."/>
            <person name="Grabherr M."/>
            <person name="Mauceli E."/>
            <person name="Brockman W."/>
            <person name="Kodira C."/>
            <person name="Alvarado L."/>
            <person name="Zeng Q."/>
            <person name="Crawford M."/>
            <person name="Antoine C."/>
            <person name="Devon K."/>
            <person name="Galgiani J."/>
            <person name="Orsborn K."/>
            <person name="Lewis M.L."/>
            <person name="Nusbaum C."/>
            <person name="Galagan J."/>
            <person name="Birren B."/>
        </authorList>
    </citation>
    <scope>NUCLEOTIDE SEQUENCE [LARGE SCALE GENOMIC DNA]</scope>
    <source>
        <strain evidence="5 6">RMSCC 3488</strain>
    </source>
</reference>
<feature type="domain" description="DNA mismatch repair protein S5" evidence="4">
    <location>
        <begin position="218"/>
        <end position="356"/>
    </location>
</feature>
<dbReference type="Gene3D" id="3.30.230.10">
    <property type="match status" value="1"/>
</dbReference>
<feature type="compositionally biased region" description="Polar residues" evidence="3">
    <location>
        <begin position="461"/>
        <end position="488"/>
    </location>
</feature>
<dbReference type="GO" id="GO:0016887">
    <property type="term" value="F:ATP hydrolysis activity"/>
    <property type="evidence" value="ECO:0007669"/>
    <property type="project" value="InterPro"/>
</dbReference>
<dbReference type="PANTHER" id="PTHR10073:SF41">
    <property type="entry name" value="MISMATCH REPAIR PROTEIN, PUTATIVE (AFU_ORTHOLOGUE AFUA_8G05820)-RELATED"/>
    <property type="match status" value="1"/>
</dbReference>
<feature type="compositionally biased region" description="Basic residues" evidence="3">
    <location>
        <begin position="411"/>
        <end position="425"/>
    </location>
</feature>
<feature type="compositionally biased region" description="Basic and acidic residues" evidence="3">
    <location>
        <begin position="426"/>
        <end position="435"/>
    </location>
</feature>
<dbReference type="GO" id="GO:0140664">
    <property type="term" value="F:ATP-dependent DNA damage sensor activity"/>
    <property type="evidence" value="ECO:0007669"/>
    <property type="project" value="InterPro"/>
</dbReference>
<evidence type="ECO:0000313" key="5">
    <source>
        <dbReference type="EMBL" id="KMM68566.1"/>
    </source>
</evidence>
<accession>A0A0J6F6J8</accession>
<dbReference type="SUPFAM" id="SSF54211">
    <property type="entry name" value="Ribosomal protein S5 domain 2-like"/>
    <property type="match status" value="1"/>
</dbReference>
<evidence type="ECO:0000313" key="6">
    <source>
        <dbReference type="Proteomes" id="UP000054567"/>
    </source>
</evidence>
<evidence type="ECO:0000256" key="1">
    <source>
        <dbReference type="ARBA" id="ARBA00006082"/>
    </source>
</evidence>
<organism evidence="5 6">
    <name type="scientific">Coccidioides posadasii RMSCC 3488</name>
    <dbReference type="NCBI Taxonomy" id="454284"/>
    <lineage>
        <taxon>Eukaryota</taxon>
        <taxon>Fungi</taxon>
        <taxon>Dikarya</taxon>
        <taxon>Ascomycota</taxon>
        <taxon>Pezizomycotina</taxon>
        <taxon>Eurotiomycetes</taxon>
        <taxon>Eurotiomycetidae</taxon>
        <taxon>Onygenales</taxon>
        <taxon>Onygenaceae</taxon>
        <taxon>Coccidioides</taxon>
    </lineage>
</organism>
<dbReference type="GO" id="GO:0030983">
    <property type="term" value="F:mismatched DNA binding"/>
    <property type="evidence" value="ECO:0007669"/>
    <property type="project" value="InterPro"/>
</dbReference>
<dbReference type="AlphaFoldDB" id="A0A0J6F6J8"/>
<dbReference type="InterPro" id="IPR002099">
    <property type="entry name" value="MutL/Mlh/PMS"/>
</dbReference>
<dbReference type="FunFam" id="3.30.565.10:FF:000017">
    <property type="entry name" value="PMS1 homolog 1, mismatch repair system component"/>
    <property type="match status" value="1"/>
</dbReference>
<keyword evidence="2" id="KW-0227">DNA damage</keyword>
<dbReference type="GO" id="GO:0006298">
    <property type="term" value="P:mismatch repair"/>
    <property type="evidence" value="ECO:0007669"/>
    <property type="project" value="InterPro"/>
</dbReference>
<name>A0A0J6F6J8_COCPO</name>
<dbReference type="SUPFAM" id="SSF55874">
    <property type="entry name" value="ATPase domain of HSP90 chaperone/DNA topoisomerase II/histidine kinase"/>
    <property type="match status" value="1"/>
</dbReference>
<dbReference type="NCBIfam" id="TIGR00585">
    <property type="entry name" value="mutl"/>
    <property type="match status" value="1"/>
</dbReference>
<dbReference type="InterPro" id="IPR036890">
    <property type="entry name" value="HATPase_C_sf"/>
</dbReference>
<dbReference type="Gene3D" id="3.30.565.10">
    <property type="entry name" value="Histidine kinase-like ATPase, C-terminal domain"/>
    <property type="match status" value="1"/>
</dbReference>
<dbReference type="InterPro" id="IPR014721">
    <property type="entry name" value="Ribsml_uS5_D2-typ_fold_subgr"/>
</dbReference>
<dbReference type="PANTHER" id="PTHR10073">
    <property type="entry name" value="DNA MISMATCH REPAIR PROTEIN MLH, PMS, MUTL"/>
    <property type="match status" value="1"/>
</dbReference>
<reference evidence="6" key="2">
    <citation type="journal article" date="2009" name="Genome Res.">
        <title>Comparative genomic analyses of the human fungal pathogens Coccidioides and their relatives.</title>
        <authorList>
            <person name="Sharpton T.J."/>
            <person name="Stajich J.E."/>
            <person name="Rounsley S.D."/>
            <person name="Gardner M.J."/>
            <person name="Wortman J.R."/>
            <person name="Jordar V.S."/>
            <person name="Maiti R."/>
            <person name="Kodira C.D."/>
            <person name="Neafsey D.E."/>
            <person name="Zeng Q."/>
            <person name="Hung C.-Y."/>
            <person name="McMahan C."/>
            <person name="Muszewska A."/>
            <person name="Grynberg M."/>
            <person name="Mandel M.A."/>
            <person name="Kellner E.M."/>
            <person name="Barker B.M."/>
            <person name="Galgiani J.N."/>
            <person name="Orbach M.J."/>
            <person name="Kirkland T.N."/>
            <person name="Cole G.T."/>
            <person name="Henn M.R."/>
            <person name="Birren B.W."/>
            <person name="Taylor J.W."/>
        </authorList>
    </citation>
    <scope>NUCLEOTIDE SEQUENCE [LARGE SCALE GENOMIC DNA]</scope>
    <source>
        <strain evidence="6">RMSCC 3488</strain>
    </source>
</reference>
<feature type="region of interest" description="Disordered" evidence="3">
    <location>
        <begin position="411"/>
        <end position="435"/>
    </location>
</feature>
<dbReference type="InterPro" id="IPR038973">
    <property type="entry name" value="MutL/Mlh/Pms-like"/>
</dbReference>
<gene>
    <name evidence="5" type="ORF">CPAG_04892</name>
</gene>
<dbReference type="GO" id="GO:0005524">
    <property type="term" value="F:ATP binding"/>
    <property type="evidence" value="ECO:0007669"/>
    <property type="project" value="InterPro"/>
</dbReference>
<proteinExistence type="inferred from homology"/>
<dbReference type="GO" id="GO:0032389">
    <property type="term" value="C:MutLalpha complex"/>
    <property type="evidence" value="ECO:0007669"/>
    <property type="project" value="TreeGrafter"/>
</dbReference>
<dbReference type="InterPro" id="IPR020568">
    <property type="entry name" value="Ribosomal_Su5_D2-typ_SF"/>
</dbReference>
<protein>
    <submittedName>
        <fullName evidence="5">DNA mismatch repair protein mutL</fullName>
    </submittedName>
</protein>
<dbReference type="InterPro" id="IPR013507">
    <property type="entry name" value="DNA_mismatch_S5_2-like"/>
</dbReference>